<dbReference type="InterPro" id="IPR002695">
    <property type="entry name" value="PurH-like"/>
</dbReference>
<dbReference type="EMBL" id="BART01002840">
    <property type="protein sequence ID" value="GAG68778.1"/>
    <property type="molecule type" value="Genomic_DNA"/>
</dbReference>
<protein>
    <recommendedName>
        <fullName evidence="6">IMP cyclohydrolase</fullName>
    </recommendedName>
</protein>
<dbReference type="FunFam" id="3.40.140.20:FF:000001">
    <property type="entry name" value="Bifunctional purine biosynthesis protein PurH"/>
    <property type="match status" value="1"/>
</dbReference>
<dbReference type="InterPro" id="IPR024051">
    <property type="entry name" value="AICAR_Tfase_dup_dom_sf"/>
</dbReference>
<dbReference type="SMART" id="SM00798">
    <property type="entry name" value="AICARFT_IMPCHas"/>
    <property type="match status" value="1"/>
</dbReference>
<evidence type="ECO:0000256" key="2">
    <source>
        <dbReference type="ARBA" id="ARBA00022755"/>
    </source>
</evidence>
<keyword evidence="2" id="KW-0658">Purine biosynthesis</keyword>
<dbReference type="PANTHER" id="PTHR11692">
    <property type="entry name" value="BIFUNCTIONAL PURINE BIOSYNTHESIS PROTEIN PURH"/>
    <property type="match status" value="1"/>
</dbReference>
<dbReference type="Gene3D" id="3.40.140.20">
    <property type="match status" value="2"/>
</dbReference>
<evidence type="ECO:0000313" key="5">
    <source>
        <dbReference type="EMBL" id="GAG68778.1"/>
    </source>
</evidence>
<keyword evidence="3" id="KW-0378">Hydrolase</keyword>
<dbReference type="InterPro" id="IPR036914">
    <property type="entry name" value="MGS-like_dom_sf"/>
</dbReference>
<dbReference type="PANTHER" id="PTHR11692:SF0">
    <property type="entry name" value="BIFUNCTIONAL PURINE BIOSYNTHESIS PROTEIN ATIC"/>
    <property type="match status" value="1"/>
</dbReference>
<keyword evidence="4" id="KW-0511">Multifunctional enzyme</keyword>
<evidence type="ECO:0000256" key="1">
    <source>
        <dbReference type="ARBA" id="ARBA00022679"/>
    </source>
</evidence>
<evidence type="ECO:0000256" key="4">
    <source>
        <dbReference type="ARBA" id="ARBA00023268"/>
    </source>
</evidence>
<organism evidence="5">
    <name type="scientific">marine sediment metagenome</name>
    <dbReference type="NCBI Taxonomy" id="412755"/>
    <lineage>
        <taxon>unclassified sequences</taxon>
        <taxon>metagenomes</taxon>
        <taxon>ecological metagenomes</taxon>
    </lineage>
</organism>
<evidence type="ECO:0000256" key="3">
    <source>
        <dbReference type="ARBA" id="ARBA00022801"/>
    </source>
</evidence>
<dbReference type="InterPro" id="IPR016193">
    <property type="entry name" value="Cytidine_deaminase-like"/>
</dbReference>
<evidence type="ECO:0008006" key="6">
    <source>
        <dbReference type="Google" id="ProtNLM"/>
    </source>
</evidence>
<proteinExistence type="predicted"/>
<dbReference type="GO" id="GO:0005829">
    <property type="term" value="C:cytosol"/>
    <property type="evidence" value="ECO:0007669"/>
    <property type="project" value="TreeGrafter"/>
</dbReference>
<dbReference type="SUPFAM" id="SSF53927">
    <property type="entry name" value="Cytidine deaminase-like"/>
    <property type="match status" value="1"/>
</dbReference>
<sequence>MIRSAAKNYKGVAVVVDPDDYKKIQAELKDSGGYISLGTLFRLSVKAFQHTCEYDSVIFNYLKNKTGSFDNSDISIRDYLDIDCSSAGKEMEDNFRYSDGNFKDSLGLNLKKIQNLRYGENPHQKASYYKYIDTGTDNFAGARQLQGKELSYNNILDGNAAFGIVKEFATPCVAVIKHNNPCGAAAAQSVEEAYKKAYQCDPVSAFGSVVACNMEWTAEAAKFMLDKYVEVLIAPDFDQQALKILAERQNLRILKMDFELNTYIDSINSDDFKLEKVDIKSVDGGLLVQDLDEGPDSKKDMKVVTSVEPDPAKWNDLLFGWQIVKSVKSNAIVLAVNNSTVGIGAGQMSRIDAAEIAIRKSNGRCKNSIMASDAFFPFEDVAELAAKNGITAIIQPGGSIRDKEVIESCNKNKIPMVFTGKRHFRH</sequence>
<reference evidence="5" key="1">
    <citation type="journal article" date="2014" name="Front. Microbiol.">
        <title>High frequency of phylogenetically diverse reductive dehalogenase-homologous genes in deep subseafloor sedimentary metagenomes.</title>
        <authorList>
            <person name="Kawai M."/>
            <person name="Futagami T."/>
            <person name="Toyoda A."/>
            <person name="Takaki Y."/>
            <person name="Nishi S."/>
            <person name="Hori S."/>
            <person name="Arai W."/>
            <person name="Tsubouchi T."/>
            <person name="Morono Y."/>
            <person name="Uchiyama I."/>
            <person name="Ito T."/>
            <person name="Fujiyama A."/>
            <person name="Inagaki F."/>
            <person name="Takami H."/>
        </authorList>
    </citation>
    <scope>NUCLEOTIDE SEQUENCE</scope>
    <source>
        <strain evidence="5">Expedition CK06-06</strain>
    </source>
</reference>
<dbReference type="GO" id="GO:0006189">
    <property type="term" value="P:'de novo' IMP biosynthetic process"/>
    <property type="evidence" value="ECO:0007669"/>
    <property type="project" value="TreeGrafter"/>
</dbReference>
<gene>
    <name evidence="5" type="ORF">S01H4_08322</name>
</gene>
<name>X1A7K2_9ZZZZ</name>
<dbReference type="Pfam" id="PF01808">
    <property type="entry name" value="AICARFT_IMPCHas"/>
    <property type="match status" value="1"/>
</dbReference>
<dbReference type="PIRSF" id="PIRSF000414">
    <property type="entry name" value="AICARFT_IMPCHas"/>
    <property type="match status" value="1"/>
</dbReference>
<dbReference type="Gene3D" id="3.40.50.1380">
    <property type="entry name" value="Methylglyoxal synthase-like domain"/>
    <property type="match status" value="1"/>
</dbReference>
<comment type="caution">
    <text evidence="5">The sequence shown here is derived from an EMBL/GenBank/DDBJ whole genome shotgun (WGS) entry which is preliminary data.</text>
</comment>
<dbReference type="AlphaFoldDB" id="X1A7K2"/>
<dbReference type="GO" id="GO:0003937">
    <property type="term" value="F:IMP cyclohydrolase activity"/>
    <property type="evidence" value="ECO:0007669"/>
    <property type="project" value="InterPro"/>
</dbReference>
<dbReference type="SUPFAM" id="SSF52335">
    <property type="entry name" value="Methylglyoxal synthase-like"/>
    <property type="match status" value="1"/>
</dbReference>
<accession>X1A7K2</accession>
<dbReference type="NCBIfam" id="NF002049">
    <property type="entry name" value="PRK00881.1"/>
    <property type="match status" value="1"/>
</dbReference>
<keyword evidence="1" id="KW-0808">Transferase</keyword>
<dbReference type="GO" id="GO:0004643">
    <property type="term" value="F:phosphoribosylaminoimidazolecarboxamide formyltransferase activity"/>
    <property type="evidence" value="ECO:0007669"/>
    <property type="project" value="InterPro"/>
</dbReference>